<gene>
    <name evidence="1" type="ORF">OE88DRAFT_574473</name>
</gene>
<organism evidence="1 2">
    <name type="scientific">Heliocybe sulcata</name>
    <dbReference type="NCBI Taxonomy" id="5364"/>
    <lineage>
        <taxon>Eukaryota</taxon>
        <taxon>Fungi</taxon>
        <taxon>Dikarya</taxon>
        <taxon>Basidiomycota</taxon>
        <taxon>Agaricomycotina</taxon>
        <taxon>Agaricomycetes</taxon>
        <taxon>Gloeophyllales</taxon>
        <taxon>Gloeophyllaceae</taxon>
        <taxon>Heliocybe</taxon>
    </lineage>
</organism>
<dbReference type="EMBL" id="ML213520">
    <property type="protein sequence ID" value="TFK48320.1"/>
    <property type="molecule type" value="Genomic_DNA"/>
</dbReference>
<proteinExistence type="predicted"/>
<evidence type="ECO:0000313" key="1">
    <source>
        <dbReference type="EMBL" id="TFK48320.1"/>
    </source>
</evidence>
<evidence type="ECO:0000313" key="2">
    <source>
        <dbReference type="Proteomes" id="UP000305948"/>
    </source>
</evidence>
<dbReference type="AlphaFoldDB" id="A0A5C3MTD2"/>
<dbReference type="Proteomes" id="UP000305948">
    <property type="component" value="Unassembled WGS sequence"/>
</dbReference>
<sequence>MHAHFLCIWMGFDALTAGLITLGSVVSPVQFRGAKESATEPFTTLYQLLRSTGTSSYGLAFNLLRISCGAGLQVKHWTHLSDLYFVSIWLDGLSFSSLSVGIYGKIHPVATDVPRAMDFLKTLRMLKLARPLLLISSAALR</sequence>
<protein>
    <submittedName>
        <fullName evidence="1">Uncharacterized protein</fullName>
    </submittedName>
</protein>
<reference evidence="1 2" key="1">
    <citation type="journal article" date="2019" name="Nat. Ecol. Evol.">
        <title>Megaphylogeny resolves global patterns of mushroom evolution.</title>
        <authorList>
            <person name="Varga T."/>
            <person name="Krizsan K."/>
            <person name="Foldi C."/>
            <person name="Dima B."/>
            <person name="Sanchez-Garcia M."/>
            <person name="Sanchez-Ramirez S."/>
            <person name="Szollosi G.J."/>
            <person name="Szarkandi J.G."/>
            <person name="Papp V."/>
            <person name="Albert L."/>
            <person name="Andreopoulos W."/>
            <person name="Angelini C."/>
            <person name="Antonin V."/>
            <person name="Barry K.W."/>
            <person name="Bougher N.L."/>
            <person name="Buchanan P."/>
            <person name="Buyck B."/>
            <person name="Bense V."/>
            <person name="Catcheside P."/>
            <person name="Chovatia M."/>
            <person name="Cooper J."/>
            <person name="Damon W."/>
            <person name="Desjardin D."/>
            <person name="Finy P."/>
            <person name="Geml J."/>
            <person name="Haridas S."/>
            <person name="Hughes K."/>
            <person name="Justo A."/>
            <person name="Karasinski D."/>
            <person name="Kautmanova I."/>
            <person name="Kiss B."/>
            <person name="Kocsube S."/>
            <person name="Kotiranta H."/>
            <person name="LaButti K.M."/>
            <person name="Lechner B.E."/>
            <person name="Liimatainen K."/>
            <person name="Lipzen A."/>
            <person name="Lukacs Z."/>
            <person name="Mihaltcheva S."/>
            <person name="Morgado L.N."/>
            <person name="Niskanen T."/>
            <person name="Noordeloos M.E."/>
            <person name="Ohm R.A."/>
            <person name="Ortiz-Santana B."/>
            <person name="Ovrebo C."/>
            <person name="Racz N."/>
            <person name="Riley R."/>
            <person name="Savchenko A."/>
            <person name="Shiryaev A."/>
            <person name="Soop K."/>
            <person name="Spirin V."/>
            <person name="Szebenyi C."/>
            <person name="Tomsovsky M."/>
            <person name="Tulloss R.E."/>
            <person name="Uehling J."/>
            <person name="Grigoriev I.V."/>
            <person name="Vagvolgyi C."/>
            <person name="Papp T."/>
            <person name="Martin F.M."/>
            <person name="Miettinen O."/>
            <person name="Hibbett D.S."/>
            <person name="Nagy L.G."/>
        </authorList>
    </citation>
    <scope>NUCLEOTIDE SEQUENCE [LARGE SCALE GENOMIC DNA]</scope>
    <source>
        <strain evidence="1 2">OMC1185</strain>
    </source>
</reference>
<keyword evidence="2" id="KW-1185">Reference proteome</keyword>
<accession>A0A5C3MTD2</accession>
<name>A0A5C3MTD2_9AGAM</name>